<organism evidence="1 2">
    <name type="scientific">Zosterops borbonicus</name>
    <dbReference type="NCBI Taxonomy" id="364589"/>
    <lineage>
        <taxon>Eukaryota</taxon>
        <taxon>Metazoa</taxon>
        <taxon>Chordata</taxon>
        <taxon>Craniata</taxon>
        <taxon>Vertebrata</taxon>
        <taxon>Euteleostomi</taxon>
        <taxon>Archelosauria</taxon>
        <taxon>Archosauria</taxon>
        <taxon>Dinosauria</taxon>
        <taxon>Saurischia</taxon>
        <taxon>Theropoda</taxon>
        <taxon>Coelurosauria</taxon>
        <taxon>Aves</taxon>
        <taxon>Neognathae</taxon>
        <taxon>Neoaves</taxon>
        <taxon>Telluraves</taxon>
        <taxon>Australaves</taxon>
        <taxon>Passeriformes</taxon>
        <taxon>Sylvioidea</taxon>
        <taxon>Zosteropidae</taxon>
        <taxon>Zosterops</taxon>
    </lineage>
</organism>
<dbReference type="AlphaFoldDB" id="A0A8K1D9P3"/>
<dbReference type="OrthoDB" id="9219359at2759"/>
<accession>A0A8K1D9P3</accession>
<comment type="caution">
    <text evidence="1">The sequence shown here is derived from an EMBL/GenBank/DDBJ whole genome shotgun (WGS) entry which is preliminary data.</text>
</comment>
<dbReference type="PANTHER" id="PTHR40389:SF3">
    <property type="entry name" value="IGE-BINDING PROTEIN"/>
    <property type="match status" value="1"/>
</dbReference>
<dbReference type="Gene3D" id="1.10.1200.30">
    <property type="match status" value="1"/>
</dbReference>
<dbReference type="SUPFAM" id="SSF47943">
    <property type="entry name" value="Retrovirus capsid protein, N-terminal core domain"/>
    <property type="match status" value="1"/>
</dbReference>
<keyword evidence="2" id="KW-1185">Reference proteome</keyword>
<dbReference type="InterPro" id="IPR043502">
    <property type="entry name" value="DNA/RNA_pol_sf"/>
</dbReference>
<dbReference type="SUPFAM" id="SSF56672">
    <property type="entry name" value="DNA/RNA polymerases"/>
    <property type="match status" value="1"/>
</dbReference>
<evidence type="ECO:0000313" key="1">
    <source>
        <dbReference type="EMBL" id="TRZ06649.1"/>
    </source>
</evidence>
<proteinExistence type="predicted"/>
<evidence type="ECO:0000313" key="2">
    <source>
        <dbReference type="Proteomes" id="UP000796761"/>
    </source>
</evidence>
<reference evidence="1" key="1">
    <citation type="submission" date="2019-04" db="EMBL/GenBank/DDBJ databases">
        <title>Genome assembly of Zosterops borbonicus 15179.</title>
        <authorList>
            <person name="Leroy T."/>
            <person name="Anselmetti Y."/>
            <person name="Tilak M.-K."/>
            <person name="Nabholz B."/>
        </authorList>
    </citation>
    <scope>NUCLEOTIDE SEQUENCE</scope>
    <source>
        <strain evidence="1">HGM_15179</strain>
        <tissue evidence="1">Muscle</tissue>
    </source>
</reference>
<name>A0A8K1D9P3_9PASS</name>
<dbReference type="InterPro" id="IPR008916">
    <property type="entry name" value="Retrov_capsid_C"/>
</dbReference>
<dbReference type="Gene3D" id="3.10.10.10">
    <property type="entry name" value="HIV Type 1 Reverse Transcriptase, subunit A, domain 1"/>
    <property type="match status" value="1"/>
</dbReference>
<dbReference type="PANTHER" id="PTHR40389">
    <property type="entry name" value="ENDOGENOUS RETROVIRUS GROUP K MEMBER 24 GAG POLYPROTEIN-RELATED"/>
    <property type="match status" value="1"/>
</dbReference>
<dbReference type="InterPro" id="IPR008919">
    <property type="entry name" value="Retrov_capsid_N"/>
</dbReference>
<dbReference type="Proteomes" id="UP000796761">
    <property type="component" value="Unassembled WGS sequence"/>
</dbReference>
<dbReference type="GO" id="GO:0016032">
    <property type="term" value="P:viral process"/>
    <property type="evidence" value="ECO:0007669"/>
    <property type="project" value="InterPro"/>
</dbReference>
<dbReference type="EMBL" id="SWJQ01002303">
    <property type="protein sequence ID" value="TRZ06649.1"/>
    <property type="molecule type" value="Genomic_DNA"/>
</dbReference>
<protein>
    <submittedName>
        <fullName evidence="1">Uncharacterized protein</fullName>
    </submittedName>
</protein>
<sequence>MQWLNDKPVWENQWPLPQDKLVAFRDLVQEQLDQGHLDPSTSPWNCAWFWDNVHTKANAVGGRGSAQCPLQGRDGFPSSAAVARHALAPVPMEHMGQDSEDDDVSPASLKAFAVVKDAGRKKHAHLLLQALIDLRDRVVEYDMFESKWTQLAETAAAQNQMARQDDPRYGVGPDMLLGIGDFVDVNKQIAYEPLVLEQCQRTGMAALIQTMEMSAPKQSFATIFQGTDEPFLRFTERLTASVE</sequence>
<gene>
    <name evidence="1" type="ORF">HGM15179_020460</name>
</gene>
<dbReference type="Gene3D" id="1.10.375.10">
    <property type="entry name" value="Human Immunodeficiency Virus Type 1 Capsid Protein"/>
    <property type="match status" value="1"/>
</dbReference>
<dbReference type="InterPro" id="IPR050195">
    <property type="entry name" value="Primate_lentivir_Gag_pol-like"/>
</dbReference>
<dbReference type="Pfam" id="PF00607">
    <property type="entry name" value="Gag_p24"/>
    <property type="match status" value="1"/>
</dbReference>